<comment type="caution">
    <text evidence="2">The sequence shown here is derived from an EMBL/GenBank/DDBJ whole genome shotgun (WGS) entry which is preliminary data.</text>
</comment>
<keyword evidence="3" id="KW-1185">Reference proteome</keyword>
<organism evidence="2 3">
    <name type="scientific">Bacillus chungangensis</name>
    <dbReference type="NCBI Taxonomy" id="587633"/>
    <lineage>
        <taxon>Bacteria</taxon>
        <taxon>Bacillati</taxon>
        <taxon>Bacillota</taxon>
        <taxon>Bacilli</taxon>
        <taxon>Bacillales</taxon>
        <taxon>Bacillaceae</taxon>
        <taxon>Bacillus</taxon>
    </lineage>
</organism>
<reference evidence="2 3" key="1">
    <citation type="submission" date="2023-07" db="EMBL/GenBank/DDBJ databases">
        <title>Genomic Encyclopedia of Type Strains, Phase IV (KMG-IV): sequencing the most valuable type-strain genomes for metagenomic binning, comparative biology and taxonomic classification.</title>
        <authorList>
            <person name="Goeker M."/>
        </authorList>
    </citation>
    <scope>NUCLEOTIDE SEQUENCE [LARGE SCALE GENOMIC DNA]</scope>
    <source>
        <strain evidence="2 3">DSM 23837</strain>
    </source>
</reference>
<feature type="compositionally biased region" description="Basic and acidic residues" evidence="1">
    <location>
        <begin position="37"/>
        <end position="47"/>
    </location>
</feature>
<evidence type="ECO:0000313" key="2">
    <source>
        <dbReference type="EMBL" id="MDQ0176724.1"/>
    </source>
</evidence>
<dbReference type="Proteomes" id="UP001223586">
    <property type="component" value="Unassembled WGS sequence"/>
</dbReference>
<gene>
    <name evidence="2" type="ORF">J2S08_002582</name>
</gene>
<name>A0ABT9WTU5_9BACI</name>
<accession>A0ABT9WTU5</accession>
<evidence type="ECO:0000313" key="3">
    <source>
        <dbReference type="Proteomes" id="UP001223586"/>
    </source>
</evidence>
<feature type="region of interest" description="Disordered" evidence="1">
    <location>
        <begin position="37"/>
        <end position="57"/>
    </location>
</feature>
<protein>
    <submittedName>
        <fullName evidence="2">Uncharacterized protein</fullName>
    </submittedName>
</protein>
<dbReference type="EMBL" id="JAUSTT010000015">
    <property type="protein sequence ID" value="MDQ0176724.1"/>
    <property type="molecule type" value="Genomic_DNA"/>
</dbReference>
<evidence type="ECO:0000256" key="1">
    <source>
        <dbReference type="SAM" id="MobiDB-lite"/>
    </source>
</evidence>
<sequence length="128" mass="14307">MSFHITYKNDISKAINGIKEEMEERLKKASIHFVKETQKKLSREHSGSKTQRATAGEATAAQFEALKSSMQYQINDDEEQLISAIGTDSEIAPSVEYGTSSMAARPFFHPVKEEQLQTIKDLLAGKKT</sequence>
<dbReference type="RefSeq" id="WP_307230103.1">
    <property type="nucleotide sequence ID" value="NZ_JAUSTT010000015.1"/>
</dbReference>
<proteinExistence type="predicted"/>